<dbReference type="InParanoid" id="A0A2J7PYC5"/>
<evidence type="ECO:0000313" key="3">
    <source>
        <dbReference type="EMBL" id="PNF21349.1"/>
    </source>
</evidence>
<proteinExistence type="predicted"/>
<evidence type="ECO:0000313" key="4">
    <source>
        <dbReference type="Proteomes" id="UP000235965"/>
    </source>
</evidence>
<name>A0A2J7PYC5_9NEOP</name>
<dbReference type="OrthoDB" id="422540at2759"/>
<dbReference type="InterPro" id="IPR036397">
    <property type="entry name" value="RNaseH_sf"/>
</dbReference>
<dbReference type="Proteomes" id="UP000235965">
    <property type="component" value="Unassembled WGS sequence"/>
</dbReference>
<dbReference type="STRING" id="105785.A0A2J7PYC5"/>
<gene>
    <name evidence="3" type="ORF">B7P43_G18082</name>
</gene>
<reference evidence="3 4" key="1">
    <citation type="submission" date="2017-12" db="EMBL/GenBank/DDBJ databases">
        <title>Hemimetabolous genomes reveal molecular basis of termite eusociality.</title>
        <authorList>
            <person name="Harrison M.C."/>
            <person name="Jongepier E."/>
            <person name="Robertson H.M."/>
            <person name="Arning N."/>
            <person name="Bitard-Feildel T."/>
            <person name="Chao H."/>
            <person name="Childers C.P."/>
            <person name="Dinh H."/>
            <person name="Doddapaneni H."/>
            <person name="Dugan S."/>
            <person name="Gowin J."/>
            <person name="Greiner C."/>
            <person name="Han Y."/>
            <person name="Hu H."/>
            <person name="Hughes D.S.T."/>
            <person name="Huylmans A.-K."/>
            <person name="Kemena C."/>
            <person name="Kremer L.P.M."/>
            <person name="Lee S.L."/>
            <person name="Lopez-Ezquerra A."/>
            <person name="Mallet L."/>
            <person name="Monroy-Kuhn J.M."/>
            <person name="Moser A."/>
            <person name="Murali S.C."/>
            <person name="Muzny D.M."/>
            <person name="Otani S."/>
            <person name="Piulachs M.-D."/>
            <person name="Poelchau M."/>
            <person name="Qu J."/>
            <person name="Schaub F."/>
            <person name="Wada-Katsumata A."/>
            <person name="Worley K.C."/>
            <person name="Xie Q."/>
            <person name="Ylla G."/>
            <person name="Poulsen M."/>
            <person name="Gibbs R.A."/>
            <person name="Schal C."/>
            <person name="Richards S."/>
            <person name="Belles X."/>
            <person name="Korb J."/>
            <person name="Bornberg-Bauer E."/>
        </authorList>
    </citation>
    <scope>NUCLEOTIDE SEQUENCE [LARGE SCALE GENOMIC DNA]</scope>
    <source>
        <tissue evidence="3">Whole body</tissue>
    </source>
</reference>
<dbReference type="PANTHER" id="PTHR38681">
    <property type="entry name" value="RETROVIRUS-RELATED POL POLYPROTEIN FROM TRANSPOSON 412-LIKE PROTEIN-RELATED"/>
    <property type="match status" value="1"/>
</dbReference>
<dbReference type="PROSITE" id="PS50994">
    <property type="entry name" value="INTEGRASE"/>
    <property type="match status" value="1"/>
</dbReference>
<organism evidence="3 4">
    <name type="scientific">Cryptotermes secundus</name>
    <dbReference type="NCBI Taxonomy" id="105785"/>
    <lineage>
        <taxon>Eukaryota</taxon>
        <taxon>Metazoa</taxon>
        <taxon>Ecdysozoa</taxon>
        <taxon>Arthropoda</taxon>
        <taxon>Hexapoda</taxon>
        <taxon>Insecta</taxon>
        <taxon>Pterygota</taxon>
        <taxon>Neoptera</taxon>
        <taxon>Polyneoptera</taxon>
        <taxon>Dictyoptera</taxon>
        <taxon>Blattodea</taxon>
        <taxon>Blattoidea</taxon>
        <taxon>Termitoidae</taxon>
        <taxon>Kalotermitidae</taxon>
        <taxon>Cryptotermitinae</taxon>
        <taxon>Cryptotermes</taxon>
    </lineage>
</organism>
<dbReference type="GO" id="GO:0015074">
    <property type="term" value="P:DNA integration"/>
    <property type="evidence" value="ECO:0007669"/>
    <property type="project" value="InterPro"/>
</dbReference>
<dbReference type="InterPro" id="IPR001584">
    <property type="entry name" value="Integrase_cat-core"/>
</dbReference>
<accession>A0A2J7PYC5</accession>
<dbReference type="AlphaFoldDB" id="A0A2J7PYC5"/>
<dbReference type="PANTHER" id="PTHR38681:SF1">
    <property type="entry name" value="RETROVIRUS-RELATED POL POLYPROTEIN FROM TRANSPOSON 412-LIKE PROTEIN"/>
    <property type="match status" value="1"/>
</dbReference>
<feature type="domain" description="Integrase catalytic" evidence="2">
    <location>
        <begin position="1"/>
        <end position="126"/>
    </location>
</feature>
<keyword evidence="4" id="KW-1185">Reference proteome</keyword>
<dbReference type="SUPFAM" id="SSF53098">
    <property type="entry name" value="Ribonuclease H-like"/>
    <property type="match status" value="1"/>
</dbReference>
<evidence type="ECO:0000256" key="1">
    <source>
        <dbReference type="SAM" id="MobiDB-lite"/>
    </source>
</evidence>
<dbReference type="Gene3D" id="3.30.420.10">
    <property type="entry name" value="Ribonuclease H-like superfamily/Ribonuclease H"/>
    <property type="match status" value="1"/>
</dbReference>
<comment type="caution">
    <text evidence="3">The sequence shown here is derived from an EMBL/GenBank/DDBJ whole genome shotgun (WGS) entry which is preliminary data.</text>
</comment>
<dbReference type="EMBL" id="NEVH01020438">
    <property type="protein sequence ID" value="PNF21349.1"/>
    <property type="molecule type" value="Genomic_DNA"/>
</dbReference>
<dbReference type="GO" id="GO:0003676">
    <property type="term" value="F:nucleic acid binding"/>
    <property type="evidence" value="ECO:0007669"/>
    <property type="project" value="InterPro"/>
</dbReference>
<feature type="region of interest" description="Disordered" evidence="1">
    <location>
        <begin position="226"/>
        <end position="271"/>
    </location>
</feature>
<protein>
    <recommendedName>
        <fullName evidence="2">Integrase catalytic domain-containing protein</fullName>
    </recommendedName>
</protein>
<sequence>MDIAADTVARALLTGWISRFGCPQTITTDQGRQFESQLFHSLAKLCGIQLSRTTAHHPAANGLVERFHRTLKAAIMCHADQHWTEALPLVLLGIRTAFKEDLQASVAELVYGEPLRIPGELLTPPAEPVDPAHLITQLRQYMARLRTIPATRHASPATFVHSDLEKCTHVFLRQDTARRALEPPYSGPYQVLPRKDKTVQILVRGRLATVSSDRVKRAYMLNETGRGTTTKTFNPAADETPTAVPDAVPPQPVQRTKRSGRHVNFPDRFNS</sequence>
<dbReference type="InterPro" id="IPR012337">
    <property type="entry name" value="RNaseH-like_sf"/>
</dbReference>
<evidence type="ECO:0000259" key="2">
    <source>
        <dbReference type="PROSITE" id="PS50994"/>
    </source>
</evidence>